<gene>
    <name evidence="1" type="ORF">CEE37_06825</name>
</gene>
<protein>
    <submittedName>
        <fullName evidence="1">Uncharacterized protein</fullName>
    </submittedName>
</protein>
<accession>A0A532V0F3</accession>
<sequence>MQYFCNTFKKTKSEIVGNLAAKRRLAAVFGQAASEGFEVFEGGGRGIKRVNNIRARGKLDHNN</sequence>
<name>A0A532V0F3_UNCL8</name>
<reference evidence="1 2" key="1">
    <citation type="submission" date="2017-06" db="EMBL/GenBank/DDBJ databases">
        <title>Novel microbial phyla capable of carbon fixation and sulfur reduction in deep-sea sediments.</title>
        <authorList>
            <person name="Huang J."/>
            <person name="Baker B."/>
            <person name="Wang Y."/>
        </authorList>
    </citation>
    <scope>NUCLEOTIDE SEQUENCE [LARGE SCALE GENOMIC DNA]</scope>
    <source>
        <strain evidence="1">B3_LCP</strain>
    </source>
</reference>
<dbReference type="AlphaFoldDB" id="A0A532V0F3"/>
<comment type="caution">
    <text evidence="1">The sequence shown here is derived from an EMBL/GenBank/DDBJ whole genome shotgun (WGS) entry which is preliminary data.</text>
</comment>
<dbReference type="EMBL" id="NJBN01000004">
    <property type="protein sequence ID" value="TKJ40671.1"/>
    <property type="molecule type" value="Genomic_DNA"/>
</dbReference>
<dbReference type="Proteomes" id="UP000319619">
    <property type="component" value="Unassembled WGS sequence"/>
</dbReference>
<proteinExistence type="predicted"/>
<organism evidence="1 2">
    <name type="scientific">candidate division LCP-89 bacterium B3_LCP</name>
    <dbReference type="NCBI Taxonomy" id="2012998"/>
    <lineage>
        <taxon>Bacteria</taxon>
        <taxon>Pseudomonadati</taxon>
        <taxon>Bacteria division LCP-89</taxon>
    </lineage>
</organism>
<evidence type="ECO:0000313" key="1">
    <source>
        <dbReference type="EMBL" id="TKJ40671.1"/>
    </source>
</evidence>
<evidence type="ECO:0000313" key="2">
    <source>
        <dbReference type="Proteomes" id="UP000319619"/>
    </source>
</evidence>